<gene>
    <name evidence="1" type="ORF">LTR37_010539</name>
</gene>
<keyword evidence="2" id="KW-1185">Reference proteome</keyword>
<name>A0ACC3N503_9PEZI</name>
<comment type="caution">
    <text evidence="1">The sequence shown here is derived from an EMBL/GenBank/DDBJ whole genome shotgun (WGS) entry which is preliminary data.</text>
</comment>
<dbReference type="EMBL" id="JAUTXU010000087">
    <property type="protein sequence ID" value="KAK3710108.1"/>
    <property type="molecule type" value="Genomic_DNA"/>
</dbReference>
<dbReference type="Proteomes" id="UP001281147">
    <property type="component" value="Unassembled WGS sequence"/>
</dbReference>
<accession>A0ACC3N503</accession>
<sequence length="320" mass="35456">MTDKKDVAIPLEKELGHELTANGDVVEGEHGSTESDRYDMYHMGKVQQMRRIFRLFPMFSFCMILMATWEISLGASTISLFNGGTAGTIYMYIVCWIGFLSVYSSMAELGSMAPTSGGQYHWVSEFAPAKYQKILSYAVGWLSVLGWQIAVTSTAFQAGAQIQGLLVLNYEWYVFERWHGTLLIMAVVAFAVFFNTFLAKQLPMMEVLLLIFHVCGFFCVLIPLLILSKRSPSDKVWTEFFDSGWGSYGTSTLVGIIANVIPFLGADAAAHMSEELQDASYTLPRTMMYSTLANGALGLIMIIAYCYCIGDILEGSCISG</sequence>
<evidence type="ECO:0000313" key="1">
    <source>
        <dbReference type="EMBL" id="KAK3710108.1"/>
    </source>
</evidence>
<proteinExistence type="predicted"/>
<reference evidence="1" key="1">
    <citation type="submission" date="2023-07" db="EMBL/GenBank/DDBJ databases">
        <title>Black Yeasts Isolated from many extreme environments.</title>
        <authorList>
            <person name="Coleine C."/>
            <person name="Stajich J.E."/>
            <person name="Selbmann L."/>
        </authorList>
    </citation>
    <scope>NUCLEOTIDE SEQUENCE</scope>
    <source>
        <strain evidence="1">CCFEE 5714</strain>
    </source>
</reference>
<organism evidence="1 2">
    <name type="scientific">Vermiconidia calcicola</name>
    <dbReference type="NCBI Taxonomy" id="1690605"/>
    <lineage>
        <taxon>Eukaryota</taxon>
        <taxon>Fungi</taxon>
        <taxon>Dikarya</taxon>
        <taxon>Ascomycota</taxon>
        <taxon>Pezizomycotina</taxon>
        <taxon>Dothideomycetes</taxon>
        <taxon>Dothideomycetidae</taxon>
        <taxon>Mycosphaerellales</taxon>
        <taxon>Extremaceae</taxon>
        <taxon>Vermiconidia</taxon>
    </lineage>
</organism>
<evidence type="ECO:0000313" key="2">
    <source>
        <dbReference type="Proteomes" id="UP001281147"/>
    </source>
</evidence>
<protein>
    <submittedName>
        <fullName evidence="1">Uncharacterized protein</fullName>
    </submittedName>
</protein>